<feature type="compositionally biased region" description="Gly residues" evidence="1">
    <location>
        <begin position="301"/>
        <end position="312"/>
    </location>
</feature>
<keyword evidence="3" id="KW-1185">Reference proteome</keyword>
<protein>
    <submittedName>
        <fullName evidence="2">Uncharacterized protein</fullName>
    </submittedName>
</protein>
<organism evidence="2 3">
    <name type="scientific">Heliocybe sulcata</name>
    <dbReference type="NCBI Taxonomy" id="5364"/>
    <lineage>
        <taxon>Eukaryota</taxon>
        <taxon>Fungi</taxon>
        <taxon>Dikarya</taxon>
        <taxon>Basidiomycota</taxon>
        <taxon>Agaricomycotina</taxon>
        <taxon>Agaricomycetes</taxon>
        <taxon>Gloeophyllales</taxon>
        <taxon>Gloeophyllaceae</taxon>
        <taxon>Heliocybe</taxon>
    </lineage>
</organism>
<accession>A0A5C3NCN0</accession>
<dbReference type="AlphaFoldDB" id="A0A5C3NCN0"/>
<dbReference type="OrthoDB" id="2970403at2759"/>
<proteinExistence type="predicted"/>
<evidence type="ECO:0000256" key="1">
    <source>
        <dbReference type="SAM" id="MobiDB-lite"/>
    </source>
</evidence>
<reference evidence="2 3" key="1">
    <citation type="journal article" date="2019" name="Nat. Ecol. Evol.">
        <title>Megaphylogeny resolves global patterns of mushroom evolution.</title>
        <authorList>
            <person name="Varga T."/>
            <person name="Krizsan K."/>
            <person name="Foldi C."/>
            <person name="Dima B."/>
            <person name="Sanchez-Garcia M."/>
            <person name="Sanchez-Ramirez S."/>
            <person name="Szollosi G.J."/>
            <person name="Szarkandi J.G."/>
            <person name="Papp V."/>
            <person name="Albert L."/>
            <person name="Andreopoulos W."/>
            <person name="Angelini C."/>
            <person name="Antonin V."/>
            <person name="Barry K.W."/>
            <person name="Bougher N.L."/>
            <person name="Buchanan P."/>
            <person name="Buyck B."/>
            <person name="Bense V."/>
            <person name="Catcheside P."/>
            <person name="Chovatia M."/>
            <person name="Cooper J."/>
            <person name="Damon W."/>
            <person name="Desjardin D."/>
            <person name="Finy P."/>
            <person name="Geml J."/>
            <person name="Haridas S."/>
            <person name="Hughes K."/>
            <person name="Justo A."/>
            <person name="Karasinski D."/>
            <person name="Kautmanova I."/>
            <person name="Kiss B."/>
            <person name="Kocsube S."/>
            <person name="Kotiranta H."/>
            <person name="LaButti K.M."/>
            <person name="Lechner B.E."/>
            <person name="Liimatainen K."/>
            <person name="Lipzen A."/>
            <person name="Lukacs Z."/>
            <person name="Mihaltcheva S."/>
            <person name="Morgado L.N."/>
            <person name="Niskanen T."/>
            <person name="Noordeloos M.E."/>
            <person name="Ohm R.A."/>
            <person name="Ortiz-Santana B."/>
            <person name="Ovrebo C."/>
            <person name="Racz N."/>
            <person name="Riley R."/>
            <person name="Savchenko A."/>
            <person name="Shiryaev A."/>
            <person name="Soop K."/>
            <person name="Spirin V."/>
            <person name="Szebenyi C."/>
            <person name="Tomsovsky M."/>
            <person name="Tulloss R.E."/>
            <person name="Uehling J."/>
            <person name="Grigoriev I.V."/>
            <person name="Vagvolgyi C."/>
            <person name="Papp T."/>
            <person name="Martin F.M."/>
            <person name="Miettinen O."/>
            <person name="Hibbett D.S."/>
            <person name="Nagy L.G."/>
        </authorList>
    </citation>
    <scope>NUCLEOTIDE SEQUENCE [LARGE SCALE GENOMIC DNA]</scope>
    <source>
        <strain evidence="2 3">OMC1185</strain>
    </source>
</reference>
<name>A0A5C3NCN0_9AGAM</name>
<dbReference type="STRING" id="5364.A0A5C3NCN0"/>
<evidence type="ECO:0000313" key="2">
    <source>
        <dbReference type="EMBL" id="TFK51631.1"/>
    </source>
</evidence>
<evidence type="ECO:0000313" key="3">
    <source>
        <dbReference type="Proteomes" id="UP000305948"/>
    </source>
</evidence>
<feature type="region of interest" description="Disordered" evidence="1">
    <location>
        <begin position="296"/>
        <end position="319"/>
    </location>
</feature>
<dbReference type="EMBL" id="ML213510">
    <property type="protein sequence ID" value="TFK51631.1"/>
    <property type="molecule type" value="Genomic_DNA"/>
</dbReference>
<sequence length="319" mass="35000">MSEWIALQCTGQKLIIILANCCDRNPKLTDTVITAKLMREVARINNKMTTPSPPNFRIALPTVQQADQPPPTAFLGYNFPDDLANHLLAQGWWSAIGISFYIEPFVSLADMPTPTFIGQTDGFTSDSSEVVLDAIRSVLNEDPACFDLMEIISDDLDMDNDLQIVAVIADLLQCLNAEKLDRKAHGGLDTPVFNIFLRWHPFTTLKAWIKCRNVILHQTYPTALFGTGTLATPLSCTICTCATCGLCHLPSIAGWNGPNSDSFTLMHLNLEPNTGDYYNTIATFIPMVAGRGSYRARRRGGAQGSHGGGTQGRGPERKH</sequence>
<dbReference type="Proteomes" id="UP000305948">
    <property type="component" value="Unassembled WGS sequence"/>
</dbReference>
<gene>
    <name evidence="2" type="ORF">OE88DRAFT_1734687</name>
</gene>